<gene>
    <name evidence="12" type="ORF">QR680_012182</name>
</gene>
<keyword evidence="5" id="KW-0653">Protein transport</keyword>
<feature type="transmembrane region" description="Helical" evidence="10">
    <location>
        <begin position="318"/>
        <end position="337"/>
    </location>
</feature>
<dbReference type="EMBL" id="JAUCMV010000002">
    <property type="protein sequence ID" value="KAK0415899.1"/>
    <property type="molecule type" value="Genomic_DNA"/>
</dbReference>
<dbReference type="PANTHER" id="PTHR15959">
    <property type="entry name" value="SYNTAXIN-18"/>
    <property type="match status" value="1"/>
</dbReference>
<comment type="similarity">
    <text evidence="2">Belongs to the syntaxin family.</text>
</comment>
<proteinExistence type="inferred from homology"/>
<evidence type="ECO:0000313" key="12">
    <source>
        <dbReference type="EMBL" id="KAK0415899.1"/>
    </source>
</evidence>
<reference evidence="12" key="1">
    <citation type="submission" date="2023-06" db="EMBL/GenBank/DDBJ databases">
        <title>Genomic analysis of the entomopathogenic nematode Steinernema hermaphroditum.</title>
        <authorList>
            <person name="Schwarz E.M."/>
            <person name="Heppert J.K."/>
            <person name="Baniya A."/>
            <person name="Schwartz H.T."/>
            <person name="Tan C.-H."/>
            <person name="Antoshechkin I."/>
            <person name="Sternberg P.W."/>
            <person name="Goodrich-Blair H."/>
            <person name="Dillman A.R."/>
        </authorList>
    </citation>
    <scope>NUCLEOTIDE SEQUENCE</scope>
    <source>
        <strain evidence="12">PS9179</strain>
        <tissue evidence="12">Whole animal</tissue>
    </source>
</reference>
<comment type="subcellular location">
    <subcellularLocation>
        <location evidence="1">Membrane</location>
        <topology evidence="1">Single-pass type IV membrane protein</topology>
    </subcellularLocation>
</comment>
<keyword evidence="13" id="KW-1185">Reference proteome</keyword>
<evidence type="ECO:0000256" key="7">
    <source>
        <dbReference type="ARBA" id="ARBA00023054"/>
    </source>
</evidence>
<keyword evidence="8 10" id="KW-0472">Membrane</keyword>
<dbReference type="Pfam" id="PF10496">
    <property type="entry name" value="Syntaxin-18_N"/>
    <property type="match status" value="1"/>
</dbReference>
<dbReference type="GO" id="GO:0031201">
    <property type="term" value="C:SNARE complex"/>
    <property type="evidence" value="ECO:0007669"/>
    <property type="project" value="TreeGrafter"/>
</dbReference>
<accession>A0AA39I3W4</accession>
<feature type="domain" description="SNARE-complex protein Syntaxin-18 N-terminal" evidence="11">
    <location>
        <begin position="5"/>
        <end position="99"/>
    </location>
</feature>
<dbReference type="Proteomes" id="UP001175271">
    <property type="component" value="Unassembled WGS sequence"/>
</dbReference>
<protein>
    <recommendedName>
        <fullName evidence="11">SNARE-complex protein Syntaxin-18 N-terminal domain-containing protein</fullName>
    </recommendedName>
</protein>
<organism evidence="12 13">
    <name type="scientific">Steinernema hermaphroditum</name>
    <dbReference type="NCBI Taxonomy" id="289476"/>
    <lineage>
        <taxon>Eukaryota</taxon>
        <taxon>Metazoa</taxon>
        <taxon>Ecdysozoa</taxon>
        <taxon>Nematoda</taxon>
        <taxon>Chromadorea</taxon>
        <taxon>Rhabditida</taxon>
        <taxon>Tylenchina</taxon>
        <taxon>Panagrolaimomorpha</taxon>
        <taxon>Strongyloidoidea</taxon>
        <taxon>Steinernematidae</taxon>
        <taxon>Steinernema</taxon>
    </lineage>
</organism>
<dbReference type="AlphaFoldDB" id="A0AA39I3W4"/>
<evidence type="ECO:0000256" key="8">
    <source>
        <dbReference type="ARBA" id="ARBA00023136"/>
    </source>
</evidence>
<evidence type="ECO:0000256" key="9">
    <source>
        <dbReference type="SAM" id="Coils"/>
    </source>
</evidence>
<keyword evidence="7 9" id="KW-0175">Coiled coil</keyword>
<evidence type="ECO:0000256" key="6">
    <source>
        <dbReference type="ARBA" id="ARBA00022989"/>
    </source>
</evidence>
<feature type="coiled-coil region" evidence="9">
    <location>
        <begin position="243"/>
        <end position="298"/>
    </location>
</feature>
<dbReference type="Gene3D" id="1.20.5.110">
    <property type="match status" value="1"/>
</dbReference>
<evidence type="ECO:0000256" key="4">
    <source>
        <dbReference type="ARBA" id="ARBA00022692"/>
    </source>
</evidence>
<evidence type="ECO:0000256" key="1">
    <source>
        <dbReference type="ARBA" id="ARBA00004211"/>
    </source>
</evidence>
<evidence type="ECO:0000313" key="13">
    <source>
        <dbReference type="Proteomes" id="UP001175271"/>
    </source>
</evidence>
<evidence type="ECO:0000256" key="3">
    <source>
        <dbReference type="ARBA" id="ARBA00022448"/>
    </source>
</evidence>
<keyword evidence="6 10" id="KW-1133">Transmembrane helix</keyword>
<keyword evidence="4 10" id="KW-0812">Transmembrane</keyword>
<evidence type="ECO:0000256" key="5">
    <source>
        <dbReference type="ARBA" id="ARBA00022927"/>
    </source>
</evidence>
<dbReference type="GO" id="GO:0006890">
    <property type="term" value="P:retrograde vesicle-mediated transport, Golgi to endoplasmic reticulum"/>
    <property type="evidence" value="ECO:0007669"/>
    <property type="project" value="TreeGrafter"/>
</dbReference>
<name>A0AA39I3W4_9BILA</name>
<dbReference type="GO" id="GO:0005783">
    <property type="term" value="C:endoplasmic reticulum"/>
    <property type="evidence" value="ECO:0007669"/>
    <property type="project" value="TreeGrafter"/>
</dbReference>
<evidence type="ECO:0000256" key="10">
    <source>
        <dbReference type="SAM" id="Phobius"/>
    </source>
</evidence>
<dbReference type="InterPro" id="IPR019529">
    <property type="entry name" value="Syntaxin-18_N"/>
</dbReference>
<keyword evidence="3" id="KW-0813">Transport</keyword>
<comment type="caution">
    <text evidence="12">The sequence shown here is derived from an EMBL/GenBank/DDBJ whole genome shotgun (WGS) entry which is preliminary data.</text>
</comment>
<dbReference type="PANTHER" id="PTHR15959:SF0">
    <property type="entry name" value="SYNTAXIN-18"/>
    <property type="match status" value="1"/>
</dbReference>
<sequence length="339" mass="39340">MAVHDNTTLFRAHTKTILLKRETKRKKGIVERIEEAPKRSEPSLNYKRYSKKCVQVASTITELRNLVLENRASYVLTMSGNDSFGAVPLRQMMTDEDRNGLDHETDRAMRVCSVHISNLQECIGNDVTLRADDEAPHLLSVCTLLDVYLKSICQIVTDMRTVRLIKTQSRQKLSRLSTLVELYESPKMKRESPKCIETRSSKTPKLTEKEHCVMERMNISCQGEPQPEKELSESERVQFAMENEQLRQRFQTTNVEVEKIEKQFTELQHLQKSFSEKIMNQEREISQLNEVAAKTVDEIKDGNDFIRQAIKNGASRRVIFMFCLLVLAFTLLFLDWYNL</sequence>
<evidence type="ECO:0000259" key="11">
    <source>
        <dbReference type="Pfam" id="PF10496"/>
    </source>
</evidence>
<evidence type="ECO:0000256" key="2">
    <source>
        <dbReference type="ARBA" id="ARBA00009063"/>
    </source>
</evidence>
<dbReference type="GO" id="GO:0015031">
    <property type="term" value="P:protein transport"/>
    <property type="evidence" value="ECO:0007669"/>
    <property type="project" value="UniProtKB-KW"/>
</dbReference>